<organism evidence="1 2">
    <name type="scientific">Lysinibacillus xylanilyticus</name>
    <dbReference type="NCBI Taxonomy" id="582475"/>
    <lineage>
        <taxon>Bacteria</taxon>
        <taxon>Bacillati</taxon>
        <taxon>Bacillota</taxon>
        <taxon>Bacilli</taxon>
        <taxon>Bacillales</taxon>
        <taxon>Bacillaceae</taxon>
        <taxon>Lysinibacillus</taxon>
    </lineage>
</organism>
<dbReference type="EMBL" id="PHQY01000656">
    <property type="protein sequence ID" value="PJO42209.1"/>
    <property type="molecule type" value="Genomic_DNA"/>
</dbReference>
<evidence type="ECO:0000313" key="2">
    <source>
        <dbReference type="Proteomes" id="UP000232101"/>
    </source>
</evidence>
<accession>A0A2M9Q2B5</accession>
<dbReference type="Proteomes" id="UP000232101">
    <property type="component" value="Unassembled WGS sequence"/>
</dbReference>
<evidence type="ECO:0000313" key="1">
    <source>
        <dbReference type="EMBL" id="PJO42209.1"/>
    </source>
</evidence>
<sequence>MVMSNMKNAKGNKTRSEKKIEINQFRKKSQPEEFGSEFEFDAALAQVNNVAETQGKTGVKQPVSERNAWH</sequence>
<evidence type="ECO:0008006" key="3">
    <source>
        <dbReference type="Google" id="ProtNLM"/>
    </source>
</evidence>
<name>A0A2M9Q2B5_9BACI</name>
<comment type="caution">
    <text evidence="1">The sequence shown here is derived from an EMBL/GenBank/DDBJ whole genome shotgun (WGS) entry which is preliminary data.</text>
</comment>
<protein>
    <recommendedName>
        <fullName evidence="3">YfhD family protein</fullName>
    </recommendedName>
</protein>
<reference evidence="1 2" key="1">
    <citation type="submission" date="2017-11" db="EMBL/GenBank/DDBJ databases">
        <title>Bacterial isolate from king chilli rhizosphere.</title>
        <authorList>
            <person name="Takhelmayum P."/>
            <person name="Sarangthem I."/>
        </authorList>
    </citation>
    <scope>NUCLEOTIDE SEQUENCE [LARGE SCALE GENOMIC DNA]</scope>
    <source>
        <strain evidence="2">t26</strain>
    </source>
</reference>
<proteinExistence type="predicted"/>
<gene>
    <name evidence="1" type="ORF">CWD94_18165</name>
</gene>
<dbReference type="AlphaFoldDB" id="A0A2M9Q2B5"/>